<name>A0A8S1Y0S7_9CILI</name>
<proteinExistence type="predicted"/>
<sequence>MNISKRIINYFCVVGTGNKLIPQNTEFQKQHTLTSLEIQISQLSEDIPIKDNEKWVDLCGNKQVWLRCIYDQNSQPITSLTIKELKVEDNELKIPLTEDIYPVPIKRKFDQITHQFKGINNGYSLYQGYYDISQYTDQQQKKNYHLVLCYKTQNQNNYQQPICDIQMILADKIDKKKYTSSFSDMRLVIPKDFHALQFPLSNFRFIIFKQKQSPFKVAYMPKIIDRYPLVDHHDSPLSHMISMIPMFCFPQGIYIEKSEIDPISKGQQIFNFVLTSETGKRTYCICLIFHEIIPKDIIEQLGHIDKQQLICYPKSLCLLSSYNYPEQMRELIKYIYRCSLSKNNIPIESTICNIINKIKFPQQIFEQENICLKYVLPSYDICFYTNYKYPVGYNEALECLFRLLDINRIINIYCAILLEKKIHFISNHLSVPGLVIDAFLQLLFPFQFTSILIPVLPDSLRGYIEAPVPFLIGYSQKNIIEQNQHTQVDSLYVYLDTNFIVNCENLTPIPEKALKKLKSSLKSFNNLFNDDYSKQYLKRVDQAYHIYMDDDNYDPEFNKNIDWYQIRNAFLECNSILMKQYKKYIIANSNNEGDFTEIFNVQGYYDHWKKDKFIQQFMETRIFQYFIQERTKFSENESQYQFFDKYMDSKDYKLKFMLPKQIIEIQVPDEDQLTDSLYKYDKFPQLNHDLMKDDQTDDQEINQEILQEEIPQLDQQKWPKYMLETMYKIWFLIFIVNVRNNQDNKIFQQMTEVAILVLEYMREKHLNLTEKLFRYVLESCGYFQMDSKALYLVKLMKEIKLEASPATHGVYFQAVAQAMNQKGLPSDQQQISGVLQEEVILLQRNDGQNSYTNSVYSLHSNCPICKRKLHFEEILDSYRKSQYENTIECLKINQGCGQSFIPKIQITFYQEENPIEAELYDIYNPIQILKNLENIVNIKGDTFLLSDQFEKQYKNLYVNIIFYIRLVKLPYYHLVKIQDTNELQNQVDQTIKKLQMKKSSTIFQRVAQEFDSYRGKVSQQGDSSGNSSSKFKQDDYSTAQNYGSKYMKKLFSSLINDQFSLQNKRQSSSNFQSLQQFDETKAESPK</sequence>
<dbReference type="InterPro" id="IPR037516">
    <property type="entry name" value="Tripartite_DENN"/>
</dbReference>
<dbReference type="SMART" id="SM00799">
    <property type="entry name" value="DENN"/>
    <property type="match status" value="1"/>
</dbReference>
<dbReference type="EMBL" id="CAJJDO010000147">
    <property type="protein sequence ID" value="CAD8207363.1"/>
    <property type="molecule type" value="Genomic_DNA"/>
</dbReference>
<evidence type="ECO:0000313" key="4">
    <source>
        <dbReference type="Proteomes" id="UP000689195"/>
    </source>
</evidence>
<dbReference type="PROSITE" id="PS50211">
    <property type="entry name" value="DENN"/>
    <property type="match status" value="1"/>
</dbReference>
<dbReference type="OrthoDB" id="308821at2759"/>
<gene>
    <name evidence="3" type="ORF">PPENT_87.1.T1470039</name>
</gene>
<reference evidence="3" key="1">
    <citation type="submission" date="2021-01" db="EMBL/GenBank/DDBJ databases">
        <authorList>
            <consortium name="Genoscope - CEA"/>
            <person name="William W."/>
        </authorList>
    </citation>
    <scope>NUCLEOTIDE SEQUENCE</scope>
</reference>
<dbReference type="Proteomes" id="UP000689195">
    <property type="component" value="Unassembled WGS sequence"/>
</dbReference>
<dbReference type="SMART" id="SM00800">
    <property type="entry name" value="uDENN"/>
    <property type="match status" value="1"/>
</dbReference>
<dbReference type="Pfam" id="PF02141">
    <property type="entry name" value="DENN"/>
    <property type="match status" value="1"/>
</dbReference>
<dbReference type="AlphaFoldDB" id="A0A8S1Y0S7"/>
<feature type="compositionally biased region" description="Low complexity" evidence="1">
    <location>
        <begin position="1018"/>
        <end position="1029"/>
    </location>
</feature>
<dbReference type="Pfam" id="PF03456">
    <property type="entry name" value="uDENN"/>
    <property type="match status" value="1"/>
</dbReference>
<dbReference type="InterPro" id="IPR005113">
    <property type="entry name" value="uDENN_dom"/>
</dbReference>
<dbReference type="PANTHER" id="PTHR12296:SF21">
    <property type="entry name" value="DENN DOMAIN-CONTAINING PROTEIN 3"/>
    <property type="match status" value="1"/>
</dbReference>
<comment type="caution">
    <text evidence="3">The sequence shown here is derived from an EMBL/GenBank/DDBJ whole genome shotgun (WGS) entry which is preliminary data.</text>
</comment>
<dbReference type="GO" id="GO:0031410">
    <property type="term" value="C:cytoplasmic vesicle"/>
    <property type="evidence" value="ECO:0007669"/>
    <property type="project" value="TreeGrafter"/>
</dbReference>
<feature type="region of interest" description="Disordered" evidence="1">
    <location>
        <begin position="1015"/>
        <end position="1035"/>
    </location>
</feature>
<evidence type="ECO:0000256" key="1">
    <source>
        <dbReference type="SAM" id="MobiDB-lite"/>
    </source>
</evidence>
<protein>
    <recommendedName>
        <fullName evidence="2">UDENN domain-containing protein</fullName>
    </recommendedName>
</protein>
<feature type="region of interest" description="Disordered" evidence="1">
    <location>
        <begin position="1066"/>
        <end position="1086"/>
    </location>
</feature>
<dbReference type="PANTHER" id="PTHR12296">
    <property type="entry name" value="DENN DOMAIN-CONTAINING PROTEIN 4"/>
    <property type="match status" value="1"/>
</dbReference>
<evidence type="ECO:0000313" key="3">
    <source>
        <dbReference type="EMBL" id="CAD8207363.1"/>
    </source>
</evidence>
<feature type="compositionally biased region" description="Low complexity" evidence="1">
    <location>
        <begin position="1066"/>
        <end position="1077"/>
    </location>
</feature>
<keyword evidence="4" id="KW-1185">Reference proteome</keyword>
<feature type="domain" description="UDENN" evidence="2">
    <location>
        <begin position="201"/>
        <end position="638"/>
    </location>
</feature>
<organism evidence="3 4">
    <name type="scientific">Paramecium pentaurelia</name>
    <dbReference type="NCBI Taxonomy" id="43138"/>
    <lineage>
        <taxon>Eukaryota</taxon>
        <taxon>Sar</taxon>
        <taxon>Alveolata</taxon>
        <taxon>Ciliophora</taxon>
        <taxon>Intramacronucleata</taxon>
        <taxon>Oligohymenophorea</taxon>
        <taxon>Peniculida</taxon>
        <taxon>Parameciidae</taxon>
        <taxon>Paramecium</taxon>
    </lineage>
</organism>
<accession>A0A8S1Y0S7</accession>
<dbReference type="InterPro" id="IPR001194">
    <property type="entry name" value="cDENN_dom"/>
</dbReference>
<dbReference type="GO" id="GO:0032483">
    <property type="term" value="P:regulation of Rab protein signal transduction"/>
    <property type="evidence" value="ECO:0007669"/>
    <property type="project" value="TreeGrafter"/>
</dbReference>
<dbReference type="InterPro" id="IPR051696">
    <property type="entry name" value="DENN_Domain_GEFs"/>
</dbReference>
<evidence type="ECO:0000259" key="2">
    <source>
        <dbReference type="PROSITE" id="PS50211"/>
    </source>
</evidence>